<evidence type="ECO:0000256" key="1">
    <source>
        <dbReference type="ARBA" id="ARBA00008522"/>
    </source>
</evidence>
<protein>
    <recommendedName>
        <fullName evidence="2">UPF0178 protein SAMN05216235_1673</fullName>
    </recommendedName>
</protein>
<dbReference type="Proteomes" id="UP000183090">
    <property type="component" value="Unassembled WGS sequence"/>
</dbReference>
<comment type="caution">
    <text evidence="3">The sequence shown here is derived from an EMBL/GenBank/DDBJ whole genome shotgun (WGS) entry which is preliminary data.</text>
</comment>
<evidence type="ECO:0000256" key="2">
    <source>
        <dbReference type="HAMAP-Rule" id="MF_00489"/>
    </source>
</evidence>
<evidence type="ECO:0000313" key="4">
    <source>
        <dbReference type="Proteomes" id="UP000183090"/>
    </source>
</evidence>
<name>A0AA94HFI6_9STAP</name>
<comment type="similarity">
    <text evidence="1 2">Belongs to the UPF0178 family.</text>
</comment>
<accession>A0AA94HFI6</accession>
<proteinExistence type="inferred from homology"/>
<dbReference type="InterPro" id="IPR003791">
    <property type="entry name" value="UPF0178"/>
</dbReference>
<reference evidence="3 4" key="1">
    <citation type="submission" date="2016-10" db="EMBL/GenBank/DDBJ databases">
        <authorList>
            <person name="Varghese N."/>
            <person name="Submissions S."/>
        </authorList>
    </citation>
    <scope>NUCLEOTIDE SEQUENCE [LARGE SCALE GENOMIC DNA]</scope>
    <source>
        <strain evidence="3 4">CGMCC 1.6501</strain>
    </source>
</reference>
<gene>
    <name evidence="3" type="ORF">SAMN05216235_1673</name>
</gene>
<sequence length="154" mass="17265">MMKVIVDADACPVKDIIIRETERKWIPVVLVSSLSHYSVQDIPGHVETVYVEAGPDAADFKIVQLAEPDDLIVTQDYGLASLLLPKGCAVIHHKGFEYSDENINHLLETRYMGNMIRKSGGRTKGPKPFSKEDQHAFLTLFLRKIEMGGSKRID</sequence>
<organism evidence="3 4">
    <name type="scientific">Salinicoccus halodurans</name>
    <dbReference type="NCBI Taxonomy" id="407035"/>
    <lineage>
        <taxon>Bacteria</taxon>
        <taxon>Bacillati</taxon>
        <taxon>Bacillota</taxon>
        <taxon>Bacilli</taxon>
        <taxon>Bacillales</taxon>
        <taxon>Staphylococcaceae</taxon>
        <taxon>Salinicoccus</taxon>
    </lineage>
</organism>
<dbReference type="EMBL" id="FOTB01000003">
    <property type="protein sequence ID" value="SFK77458.1"/>
    <property type="molecule type" value="Genomic_DNA"/>
</dbReference>
<evidence type="ECO:0000313" key="3">
    <source>
        <dbReference type="EMBL" id="SFK77458.1"/>
    </source>
</evidence>
<dbReference type="Pfam" id="PF02639">
    <property type="entry name" value="DUF188"/>
    <property type="match status" value="1"/>
</dbReference>
<dbReference type="PANTHER" id="PTHR35146:SF1">
    <property type="entry name" value="UPF0178 PROTEIN YAII"/>
    <property type="match status" value="1"/>
</dbReference>
<dbReference type="AlphaFoldDB" id="A0AA94HFI6"/>
<dbReference type="PANTHER" id="PTHR35146">
    <property type="entry name" value="UPF0178 PROTEIN YAII"/>
    <property type="match status" value="1"/>
</dbReference>
<dbReference type="NCBIfam" id="NF001095">
    <property type="entry name" value="PRK00124.1"/>
    <property type="match status" value="1"/>
</dbReference>
<dbReference type="HAMAP" id="MF_00489">
    <property type="entry name" value="UPF0178"/>
    <property type="match status" value="1"/>
</dbReference>